<reference evidence="4" key="1">
    <citation type="journal article" date="2019" name="Int. J. Syst. Evol. Microbiol.">
        <title>The Global Catalogue of Microorganisms (GCM) 10K type strain sequencing project: providing services to taxonomists for standard genome sequencing and annotation.</title>
        <authorList>
            <consortium name="The Broad Institute Genomics Platform"/>
            <consortium name="The Broad Institute Genome Sequencing Center for Infectious Disease"/>
            <person name="Wu L."/>
            <person name="Ma J."/>
        </authorList>
    </citation>
    <scope>NUCLEOTIDE SEQUENCE [LARGE SCALE GENOMIC DNA]</scope>
    <source>
        <strain evidence="4">CCUG 58127</strain>
    </source>
</reference>
<gene>
    <name evidence="3" type="ORF">ACFQDH_17995</name>
</gene>
<proteinExistence type="predicted"/>
<dbReference type="SUPFAM" id="SSF48208">
    <property type="entry name" value="Six-hairpin glycosidases"/>
    <property type="match status" value="1"/>
</dbReference>
<dbReference type="EMBL" id="JBHSWH010000001">
    <property type="protein sequence ID" value="MFC6707094.1"/>
    <property type="molecule type" value="Genomic_DNA"/>
</dbReference>
<dbReference type="GO" id="GO:0016787">
    <property type="term" value="F:hydrolase activity"/>
    <property type="evidence" value="ECO:0007669"/>
    <property type="project" value="UniProtKB-KW"/>
</dbReference>
<dbReference type="Gene3D" id="1.50.10.10">
    <property type="match status" value="1"/>
</dbReference>
<dbReference type="Proteomes" id="UP001596298">
    <property type="component" value="Unassembled WGS sequence"/>
</dbReference>
<evidence type="ECO:0000259" key="2">
    <source>
        <dbReference type="Pfam" id="PF19291"/>
    </source>
</evidence>
<feature type="domain" description="GH15-like" evidence="1">
    <location>
        <begin position="242"/>
        <end position="576"/>
    </location>
</feature>
<keyword evidence="3" id="KW-0378">Hydrolase</keyword>
<evidence type="ECO:0000313" key="4">
    <source>
        <dbReference type="Proteomes" id="UP001596298"/>
    </source>
</evidence>
<dbReference type="Pfam" id="PF00723">
    <property type="entry name" value="Glyco_hydro_15"/>
    <property type="match status" value="1"/>
</dbReference>
<dbReference type="InterPro" id="IPR012341">
    <property type="entry name" value="6hp_glycosidase-like_sf"/>
</dbReference>
<keyword evidence="4" id="KW-1185">Reference proteome</keyword>
<accession>A0ABW2AJI5</accession>
<dbReference type="InterPro" id="IPR045582">
    <property type="entry name" value="Trehalase-like_N"/>
</dbReference>
<dbReference type="PANTHER" id="PTHR31616">
    <property type="entry name" value="TREHALASE"/>
    <property type="match status" value="1"/>
</dbReference>
<organism evidence="3 4">
    <name type="scientific">Flexivirga alba</name>
    <dbReference type="NCBI Taxonomy" id="702742"/>
    <lineage>
        <taxon>Bacteria</taxon>
        <taxon>Bacillati</taxon>
        <taxon>Actinomycetota</taxon>
        <taxon>Actinomycetes</taxon>
        <taxon>Micrococcales</taxon>
        <taxon>Dermacoccaceae</taxon>
        <taxon>Flexivirga</taxon>
    </lineage>
</organism>
<feature type="domain" description="Trehalase-like N-terminal" evidence="2">
    <location>
        <begin position="18"/>
        <end position="146"/>
    </location>
</feature>
<dbReference type="InterPro" id="IPR011613">
    <property type="entry name" value="GH15-like"/>
</dbReference>
<sequence length="587" mass="63863">MSTLNVPYQRFSPHVLREYALLADGERGAVIGPRGDVVWMCAPQWHDDAVFSALIGGPGVYAVTPTDPNMVWGGSYEARSLIWRSRWVTTDAIIECREALAHPGEPGRAVLLRQIRAVRGAARVRIALDVRAGFGKEPMREVRLDHEVWEGNSGDQRFRWSGAALAAVSDGALIQEIELEPGQRHDLVLEIGAQLADSPVRAADAWVATEHAWAKDVPEMSTSLAPRDAELSYAVLRGMTSSSGAMVAAATTGLPERADAGRNYDYRYAWIRDQCYAGQAVGSVGPLPLLDSAVQFVSERVLADGDKLRPAYRIDSANLPKEHDLGLPGYPGGVAKTGNWVKGQYQLDCCGEALLLLSTAARHDHLDVEHWDAVQALVAAIEHTWTEPDNGIWELDPKHWAHSRLMCASGLRQIAQHAPKHDAARWAGLADTLVASAASDCVAADGRWKRAPDDDRVDAALLLPAIRGGVPADDPRSVATYKAVQADLSQDGYVYRFRQDAGPLYDAEGAFLLCGQLMALAAHQQGDALEAVRWFERSRSACGSPGLFTEEFDVQQRQLRGNFPQAFVHAITLETAHTLTRPAGGIS</sequence>
<dbReference type="InterPro" id="IPR008928">
    <property type="entry name" value="6-hairpin_glycosidase_sf"/>
</dbReference>
<dbReference type="PANTHER" id="PTHR31616:SF10">
    <property type="entry name" value="TREHALASE"/>
    <property type="match status" value="1"/>
</dbReference>
<dbReference type="Pfam" id="PF19291">
    <property type="entry name" value="TREH_N"/>
    <property type="match status" value="1"/>
</dbReference>
<dbReference type="RefSeq" id="WP_382403763.1">
    <property type="nucleotide sequence ID" value="NZ_JBHSWH010000001.1"/>
</dbReference>
<protein>
    <submittedName>
        <fullName evidence="3">Glycoside hydrolase family 15 protein</fullName>
    </submittedName>
</protein>
<comment type="caution">
    <text evidence="3">The sequence shown here is derived from an EMBL/GenBank/DDBJ whole genome shotgun (WGS) entry which is preliminary data.</text>
</comment>
<evidence type="ECO:0000259" key="1">
    <source>
        <dbReference type="Pfam" id="PF00723"/>
    </source>
</evidence>
<name>A0ABW2AJI5_9MICO</name>
<evidence type="ECO:0000313" key="3">
    <source>
        <dbReference type="EMBL" id="MFC6707094.1"/>
    </source>
</evidence>